<comment type="caution">
    <text evidence="1">The sequence shown here is derived from an EMBL/GenBank/DDBJ whole genome shotgun (WGS) entry which is preliminary data.</text>
</comment>
<dbReference type="EMBL" id="CM043792">
    <property type="protein sequence ID" value="KAI4822173.1"/>
    <property type="molecule type" value="Genomic_DNA"/>
</dbReference>
<protein>
    <submittedName>
        <fullName evidence="1">Uncharacterized protein</fullName>
    </submittedName>
</protein>
<evidence type="ECO:0000313" key="1">
    <source>
        <dbReference type="EMBL" id="KAI4822173.1"/>
    </source>
</evidence>
<keyword evidence="2" id="KW-1185">Reference proteome</keyword>
<name>A0ACB9X6B7_CHAAC</name>
<evidence type="ECO:0000313" key="2">
    <source>
        <dbReference type="Proteomes" id="UP001057452"/>
    </source>
</evidence>
<proteinExistence type="predicted"/>
<sequence>MCHTGQVDCTNVPGTFNEYSGKTVPDGQVFARTGNNETVLGDEAGTALGPRVFCEWRYYNRTAFERMTAIGNNAASEFVSDALSGNTGDSARMLQWT</sequence>
<accession>A0ACB9X6B7</accession>
<organism evidence="1 2">
    <name type="scientific">Chaenocephalus aceratus</name>
    <name type="common">Blackfin icefish</name>
    <name type="synonym">Chaenichthys aceratus</name>
    <dbReference type="NCBI Taxonomy" id="36190"/>
    <lineage>
        <taxon>Eukaryota</taxon>
        <taxon>Metazoa</taxon>
        <taxon>Chordata</taxon>
        <taxon>Craniata</taxon>
        <taxon>Vertebrata</taxon>
        <taxon>Euteleostomi</taxon>
        <taxon>Actinopterygii</taxon>
        <taxon>Neopterygii</taxon>
        <taxon>Teleostei</taxon>
        <taxon>Neoteleostei</taxon>
        <taxon>Acanthomorphata</taxon>
        <taxon>Eupercaria</taxon>
        <taxon>Perciformes</taxon>
        <taxon>Notothenioidei</taxon>
        <taxon>Channichthyidae</taxon>
        <taxon>Chaenocephalus</taxon>
    </lineage>
</organism>
<gene>
    <name evidence="1" type="ORF">KUCAC02_007732</name>
</gene>
<reference evidence="1" key="1">
    <citation type="submission" date="2022-05" db="EMBL/GenBank/DDBJ databases">
        <title>Chromosome-level genome of Chaenocephalus aceratus.</title>
        <authorList>
            <person name="Park H."/>
        </authorList>
    </citation>
    <scope>NUCLEOTIDE SEQUENCE</scope>
    <source>
        <strain evidence="1">KU_202001</strain>
    </source>
</reference>
<dbReference type="Proteomes" id="UP001057452">
    <property type="component" value="Chromosome 8"/>
</dbReference>